<evidence type="ECO:0000313" key="4">
    <source>
        <dbReference type="EMBL" id="TPX39679.1"/>
    </source>
</evidence>
<dbReference type="EMBL" id="QEAM01000019">
    <property type="protein sequence ID" value="TPX50324.1"/>
    <property type="molecule type" value="Genomic_DNA"/>
</dbReference>
<dbReference type="STRING" id="286115.A0A507DFI8"/>
<dbReference type="GO" id="GO:0016192">
    <property type="term" value="P:vesicle-mediated transport"/>
    <property type="evidence" value="ECO:0007669"/>
    <property type="project" value="InterPro"/>
</dbReference>
<dbReference type="Proteomes" id="UP000317494">
    <property type="component" value="Unassembled WGS sequence"/>
</dbReference>
<evidence type="ECO:0000259" key="2">
    <source>
        <dbReference type="Pfam" id="PF19031"/>
    </source>
</evidence>
<dbReference type="GO" id="GO:0035658">
    <property type="term" value="C:Mon1-Ccz1 complex"/>
    <property type="evidence" value="ECO:0007669"/>
    <property type="project" value="InterPro"/>
</dbReference>
<protein>
    <recommendedName>
        <fullName evidence="8">CCZ1/INTU/HSP4 first Longin domain-containing protein</fullName>
    </recommendedName>
</protein>
<evidence type="ECO:0000313" key="7">
    <source>
        <dbReference type="Proteomes" id="UP000320475"/>
    </source>
</evidence>
<sequence length="486" mass="54518">MVADAAAKLVYFSVFDPSLAPSEECAGDQICYFHPNTTPANYQIRQVGLAQALINFTTSFSPHRPCEIVHTKLHRIAMIQPEPSYWIIIKVGLPTPARDAMELPDLVLQKLLWKAYNAFKLLNKSFAHVNTSQSPGALRQRLDEFYSAYLAKLPLYLSHPDLISSLDTLHFLPLYRAPYLQTLSLVQDLEARFANIAATLVLWKHHLVSSGLNDLVHLKSFYDYITDPETGKIADGVVSMVKPKGEPVISSRPTTLRSNASALAAQSPSALLFSALSPRSSKFTGFIVPALGETIAGTTTSMSIHPKKLYIGPDAEEMFLVVYQYRDDLTIVLFISSEHQTAVQDRGFYTALRTFFDSKLPTLASVISDGCSRTTKSSEYTDQHYRYLYYNAANLAFKTSIGSYKTAAITPEIVQCMNELHEDFESPVLNLTETCVRSVSEFWIIGRKSQGREFYLVLSKPEMTLLDVDEEMQKLTHTHFPNIFLD</sequence>
<comment type="similarity">
    <text evidence="1">Belongs to the CCZ1 family.</text>
</comment>
<evidence type="ECO:0008006" key="8">
    <source>
        <dbReference type="Google" id="ProtNLM"/>
    </source>
</evidence>
<dbReference type="OrthoDB" id="240546at2759"/>
<feature type="domain" description="CCZ1/INTU/HSP4 first Longin" evidence="2">
    <location>
        <begin position="10"/>
        <end position="123"/>
    </location>
</feature>
<evidence type="ECO:0000256" key="1">
    <source>
        <dbReference type="ARBA" id="ARBA00005352"/>
    </source>
</evidence>
<dbReference type="InterPro" id="IPR013176">
    <property type="entry name" value="Ccz1"/>
</dbReference>
<dbReference type="AlphaFoldDB" id="A0A507DFI8"/>
<dbReference type="InterPro" id="IPR043989">
    <property type="entry name" value="CCZ1/INTU/HSP4_longin_3"/>
</dbReference>
<organism evidence="5 7">
    <name type="scientific">Synchytrium endobioticum</name>
    <dbReference type="NCBI Taxonomy" id="286115"/>
    <lineage>
        <taxon>Eukaryota</taxon>
        <taxon>Fungi</taxon>
        <taxon>Fungi incertae sedis</taxon>
        <taxon>Chytridiomycota</taxon>
        <taxon>Chytridiomycota incertae sedis</taxon>
        <taxon>Chytridiomycetes</taxon>
        <taxon>Synchytriales</taxon>
        <taxon>Synchytriaceae</taxon>
        <taxon>Synchytrium</taxon>
    </lineage>
</organism>
<dbReference type="InterPro" id="IPR043987">
    <property type="entry name" value="CCZ1/INTU/HSP4_longin_1"/>
</dbReference>
<gene>
    <name evidence="5" type="ORF">SeLEV6574_g00976</name>
    <name evidence="4" type="ORF">SeMB42_g06280</name>
</gene>
<keyword evidence="6" id="KW-1185">Reference proteome</keyword>
<feature type="domain" description="CCZ1/INTU/HPS4 third Longin" evidence="3">
    <location>
        <begin position="382"/>
        <end position="475"/>
    </location>
</feature>
<dbReference type="EMBL" id="QEAN01000343">
    <property type="protein sequence ID" value="TPX39679.1"/>
    <property type="molecule type" value="Genomic_DNA"/>
</dbReference>
<dbReference type="Proteomes" id="UP000320475">
    <property type="component" value="Unassembled WGS sequence"/>
</dbReference>
<comment type="caution">
    <text evidence="5">The sequence shown here is derived from an EMBL/GenBank/DDBJ whole genome shotgun (WGS) entry which is preliminary data.</text>
</comment>
<name>A0A507DFI8_9FUNG</name>
<dbReference type="PANTHER" id="PTHR13056:SF0">
    <property type="entry name" value="VACUOLAR FUSION PROTEIN CCZ1 HOMOLOG-RELATED"/>
    <property type="match status" value="1"/>
</dbReference>
<dbReference type="PANTHER" id="PTHR13056">
    <property type="entry name" value="VACUOLAR FUSION PROTEIN CCZ1 HOMOLOG-RELATED"/>
    <property type="match status" value="1"/>
</dbReference>
<proteinExistence type="inferred from homology"/>
<dbReference type="VEuPathDB" id="FungiDB:SeMB42_g06280"/>
<reference evidence="6 7" key="1">
    <citation type="journal article" date="2019" name="Sci. Rep.">
        <title>Comparative genomics of chytrid fungi reveal insights into the obligate biotrophic and pathogenic lifestyle of Synchytrium endobioticum.</title>
        <authorList>
            <person name="van de Vossenberg B.T.L.H."/>
            <person name="Warris S."/>
            <person name="Nguyen H.D.T."/>
            <person name="van Gent-Pelzer M.P.E."/>
            <person name="Joly D.L."/>
            <person name="van de Geest H.C."/>
            <person name="Bonants P.J.M."/>
            <person name="Smith D.S."/>
            <person name="Levesque C.A."/>
            <person name="van der Lee T.A.J."/>
        </authorList>
    </citation>
    <scope>NUCLEOTIDE SEQUENCE [LARGE SCALE GENOMIC DNA]</scope>
    <source>
        <strain evidence="5 7">LEV6574</strain>
        <strain evidence="4 6">MB42</strain>
    </source>
</reference>
<evidence type="ECO:0000313" key="6">
    <source>
        <dbReference type="Proteomes" id="UP000317494"/>
    </source>
</evidence>
<dbReference type="Pfam" id="PF19033">
    <property type="entry name" value="Intu_longin_3"/>
    <property type="match status" value="1"/>
</dbReference>
<accession>A0A507DFI8</accession>
<evidence type="ECO:0000259" key="3">
    <source>
        <dbReference type="Pfam" id="PF19033"/>
    </source>
</evidence>
<dbReference type="Pfam" id="PF19031">
    <property type="entry name" value="Intu_longin_1"/>
    <property type="match status" value="1"/>
</dbReference>
<evidence type="ECO:0000313" key="5">
    <source>
        <dbReference type="EMBL" id="TPX50324.1"/>
    </source>
</evidence>